<dbReference type="PANTHER" id="PTHR30535:SF34">
    <property type="entry name" value="MOLYBDATE-BINDING PROTEIN MOLA"/>
    <property type="match status" value="1"/>
</dbReference>
<dbReference type="Gene3D" id="3.40.50.1980">
    <property type="entry name" value="Nitrogenase molybdenum iron protein domain"/>
    <property type="match status" value="2"/>
</dbReference>
<dbReference type="Pfam" id="PF01497">
    <property type="entry name" value="Peripla_BP_2"/>
    <property type="match status" value="1"/>
</dbReference>
<keyword evidence="2 4" id="KW-0732">Signal</keyword>
<dbReference type="AlphaFoldDB" id="A0A2I0QRS3"/>
<dbReference type="PANTHER" id="PTHR30535">
    <property type="entry name" value="VITAMIN B12-BINDING PROTEIN"/>
    <property type="match status" value="1"/>
</dbReference>
<evidence type="ECO:0000313" key="6">
    <source>
        <dbReference type="EMBL" id="PKR77045.1"/>
    </source>
</evidence>
<feature type="compositionally biased region" description="Acidic residues" evidence="3">
    <location>
        <begin position="33"/>
        <end position="56"/>
    </location>
</feature>
<dbReference type="InterPro" id="IPR054828">
    <property type="entry name" value="Vit_B12_bind_prot"/>
</dbReference>
<feature type="chain" id="PRO_5014116741" evidence="4">
    <location>
        <begin position="31"/>
        <end position="339"/>
    </location>
</feature>
<gene>
    <name evidence="6" type="ORF">CEY16_09870</name>
</gene>
<feature type="domain" description="Fe/B12 periplasmic-binding" evidence="5">
    <location>
        <begin position="88"/>
        <end position="337"/>
    </location>
</feature>
<reference evidence="6 7" key="1">
    <citation type="submission" date="2017-06" db="EMBL/GenBank/DDBJ databases">
        <title>the draft geome sequence of Illustriluteabacillus marina B3227.</title>
        <authorList>
            <person name="He R.-H."/>
            <person name="Du Z.-J."/>
        </authorList>
    </citation>
    <scope>NUCLEOTIDE SEQUENCE [LARGE SCALE GENOMIC DNA]</scope>
    <source>
        <strain evidence="6 7">B3227</strain>
    </source>
</reference>
<dbReference type="InterPro" id="IPR050902">
    <property type="entry name" value="ABC_Transporter_SBP"/>
</dbReference>
<feature type="region of interest" description="Disordered" evidence="3">
    <location>
        <begin position="28"/>
        <end position="81"/>
    </location>
</feature>
<name>A0A2I0QRS3_9BACI</name>
<protein>
    <submittedName>
        <fullName evidence="6">ABC transporter substrate-binding protein</fullName>
    </submittedName>
</protein>
<comment type="similarity">
    <text evidence="1">Belongs to the bacterial solute-binding protein 8 family.</text>
</comment>
<dbReference type="SUPFAM" id="SSF53807">
    <property type="entry name" value="Helical backbone' metal receptor"/>
    <property type="match status" value="1"/>
</dbReference>
<organism evidence="6 7">
    <name type="scientific">Halalkalibacillus sediminis</name>
    <dbReference type="NCBI Taxonomy" id="2018042"/>
    <lineage>
        <taxon>Bacteria</taxon>
        <taxon>Bacillati</taxon>
        <taxon>Bacillota</taxon>
        <taxon>Bacilli</taxon>
        <taxon>Bacillales</taxon>
        <taxon>Bacillaceae</taxon>
        <taxon>Halalkalibacillus</taxon>
    </lineage>
</organism>
<dbReference type="Proteomes" id="UP000243524">
    <property type="component" value="Unassembled WGS sequence"/>
</dbReference>
<dbReference type="NCBIfam" id="NF038402">
    <property type="entry name" value="TroA_like"/>
    <property type="match status" value="1"/>
</dbReference>
<dbReference type="PROSITE" id="PS51257">
    <property type="entry name" value="PROKAR_LIPOPROTEIN"/>
    <property type="match status" value="1"/>
</dbReference>
<evidence type="ECO:0000256" key="3">
    <source>
        <dbReference type="SAM" id="MobiDB-lite"/>
    </source>
</evidence>
<evidence type="ECO:0000256" key="4">
    <source>
        <dbReference type="SAM" id="SignalP"/>
    </source>
</evidence>
<dbReference type="InterPro" id="IPR002491">
    <property type="entry name" value="ABC_transptr_periplasmic_BD"/>
</dbReference>
<dbReference type="EMBL" id="PJNH01000003">
    <property type="protein sequence ID" value="PKR77045.1"/>
    <property type="molecule type" value="Genomic_DNA"/>
</dbReference>
<dbReference type="GO" id="GO:0071281">
    <property type="term" value="P:cellular response to iron ion"/>
    <property type="evidence" value="ECO:0007669"/>
    <property type="project" value="TreeGrafter"/>
</dbReference>
<dbReference type="PROSITE" id="PS50983">
    <property type="entry name" value="FE_B12_PBP"/>
    <property type="match status" value="1"/>
</dbReference>
<keyword evidence="7" id="KW-1185">Reference proteome</keyword>
<dbReference type="OrthoDB" id="9816357at2"/>
<evidence type="ECO:0000313" key="7">
    <source>
        <dbReference type="Proteomes" id="UP000243524"/>
    </source>
</evidence>
<dbReference type="CDD" id="cd01143">
    <property type="entry name" value="YvrC"/>
    <property type="match status" value="1"/>
</dbReference>
<evidence type="ECO:0000256" key="1">
    <source>
        <dbReference type="ARBA" id="ARBA00008814"/>
    </source>
</evidence>
<evidence type="ECO:0000256" key="2">
    <source>
        <dbReference type="ARBA" id="ARBA00022729"/>
    </source>
</evidence>
<feature type="signal peptide" evidence="4">
    <location>
        <begin position="1"/>
        <end position="30"/>
    </location>
</feature>
<dbReference type="RefSeq" id="WP_101331848.1">
    <property type="nucleotide sequence ID" value="NZ_PJNH01000003.1"/>
</dbReference>
<sequence length="339" mass="37275">MTKVNTLQKWLLAIVLVLVVGLAACQGDNAGDNQEDEENSDQQTEEQANEEEESSGEEASKEEGSSFESVTLTDKSGEEVTIEEKPEKIVTVIPSSTEIVFAVGAGDHVVGVDKWSNYPEEVADLEKVGDMNLNIEKIVELEPDLVVADLNNAESIDSLRSAGLNVVVTGAQSLEEVYADIEMIGQATGYADQANDLVDDMKNRVDEIESAVSEIPEEERKKVWLEVGPELYSGGEGSFINELITLAGGENIISDQEGWPQISEELIIERNPDVIFTTYGSYTENVEEQVLSRENWQDISAIQNEEVYDIHGDQVTRPGPRLVEGLEAIAEHLYPDQVE</sequence>
<proteinExistence type="inferred from homology"/>
<accession>A0A2I0QRS3</accession>
<evidence type="ECO:0000259" key="5">
    <source>
        <dbReference type="PROSITE" id="PS50983"/>
    </source>
</evidence>
<comment type="caution">
    <text evidence="6">The sequence shown here is derived from an EMBL/GenBank/DDBJ whole genome shotgun (WGS) entry which is preliminary data.</text>
</comment>